<keyword evidence="2" id="KW-1185">Reference proteome</keyword>
<dbReference type="Proteomes" id="UP001163321">
    <property type="component" value="Chromosome 1"/>
</dbReference>
<comment type="caution">
    <text evidence="1">The sequence shown here is derived from an EMBL/GenBank/DDBJ whole genome shotgun (WGS) entry which is preliminary data.</text>
</comment>
<reference evidence="1 2" key="1">
    <citation type="journal article" date="2022" name="bioRxiv">
        <title>The genome of the oomycete Peronosclerospora sorghi, a cosmopolitan pathogen of maize and sorghum, is inflated with dispersed pseudogenes.</title>
        <authorList>
            <person name="Fletcher K."/>
            <person name="Martin F."/>
            <person name="Isakeit T."/>
            <person name="Cavanaugh K."/>
            <person name="Magill C."/>
            <person name="Michelmore R."/>
        </authorList>
    </citation>
    <scope>NUCLEOTIDE SEQUENCE [LARGE SCALE GENOMIC DNA]</scope>
    <source>
        <strain evidence="1">P6</strain>
    </source>
</reference>
<organism evidence="1 2">
    <name type="scientific">Peronosclerospora sorghi</name>
    <dbReference type="NCBI Taxonomy" id="230839"/>
    <lineage>
        <taxon>Eukaryota</taxon>
        <taxon>Sar</taxon>
        <taxon>Stramenopiles</taxon>
        <taxon>Oomycota</taxon>
        <taxon>Peronosporomycetes</taxon>
        <taxon>Peronosporales</taxon>
        <taxon>Peronosporaceae</taxon>
        <taxon>Peronosclerospora</taxon>
    </lineage>
</organism>
<evidence type="ECO:0000313" key="1">
    <source>
        <dbReference type="EMBL" id="KAI9921632.1"/>
    </source>
</evidence>
<protein>
    <submittedName>
        <fullName evidence="1">Uncharacterized protein</fullName>
    </submittedName>
</protein>
<name>A0ACC0WSQ3_9STRA</name>
<proteinExistence type="predicted"/>
<dbReference type="EMBL" id="CM047580">
    <property type="protein sequence ID" value="KAI9921632.1"/>
    <property type="molecule type" value="Genomic_DNA"/>
</dbReference>
<gene>
    <name evidence="1" type="ORF">PsorP6_001420</name>
</gene>
<accession>A0ACC0WSQ3</accession>
<sequence length="510" mass="57599">MVTTSRANAPSTPTDQEPSAQRPKPPPRLVPDDSLFQASLQRIHDCHSADMDRLFAALASLPTPVAPGLCKRMWIPASRLTAERNIQEILESLATDNQPDVWKQSRSHLRDFTRIPNQGIAFVCTSDDALRRLGGFQLQICDSTVTIRKYSGYNKLYYVYLQRLPFDVSDVAIYGWLVTRGVIPTLITPTYAHGELNFRSRTIYFNSVGFPECLFEPNGDPLREIHFIEGEKPCFAAPAPAPIPDAKTQANSTPPDIFVSSTYPHRPEAHQQNRLILVSVNKDEPAWKLVQHSQYGVIHRDGPKFITPANVQPCELIAKASDPHALVYQIPIMPNMYDILQDEGFESSLPPDVDIYTAVLDEEDEAPLPISGYIPDSTLLPLAKSVRTLKDVRKVPIKVDQVTPTELQRIIDDYITNVWANLFSHDDVIAAIQNQPAYFRHAFILIPTHQERLYKTHAIYRAINADPLQQRESLDYQGRLQARLNIDRIDMDSNFSRRFPDTNTQAAAII</sequence>
<evidence type="ECO:0000313" key="2">
    <source>
        <dbReference type="Proteomes" id="UP001163321"/>
    </source>
</evidence>